<keyword evidence="2" id="KW-0472">Membrane</keyword>
<keyword evidence="2" id="KW-0812">Transmembrane</keyword>
<dbReference type="Proteomes" id="UP000199632">
    <property type="component" value="Unassembled WGS sequence"/>
</dbReference>
<keyword evidence="2" id="KW-1133">Transmembrane helix</keyword>
<gene>
    <name evidence="3" type="ORF">SAMN05421684_0088</name>
</gene>
<reference evidence="4" key="1">
    <citation type="submission" date="2016-10" db="EMBL/GenBank/DDBJ databases">
        <authorList>
            <person name="Varghese N."/>
            <person name="Submissions S."/>
        </authorList>
    </citation>
    <scope>NUCLEOTIDE SEQUENCE [LARGE SCALE GENOMIC DNA]</scope>
    <source>
        <strain evidence="4">DSM 44718</strain>
    </source>
</reference>
<proteinExistence type="predicted"/>
<dbReference type="OrthoDB" id="3403968at2"/>
<feature type="region of interest" description="Disordered" evidence="1">
    <location>
        <begin position="329"/>
        <end position="349"/>
    </location>
</feature>
<feature type="transmembrane region" description="Helical" evidence="2">
    <location>
        <begin position="38"/>
        <end position="57"/>
    </location>
</feature>
<organism evidence="3 4">
    <name type="scientific">Asanoa ishikariensis</name>
    <dbReference type="NCBI Taxonomy" id="137265"/>
    <lineage>
        <taxon>Bacteria</taxon>
        <taxon>Bacillati</taxon>
        <taxon>Actinomycetota</taxon>
        <taxon>Actinomycetes</taxon>
        <taxon>Micromonosporales</taxon>
        <taxon>Micromonosporaceae</taxon>
        <taxon>Asanoa</taxon>
    </lineage>
</organism>
<evidence type="ECO:0000313" key="4">
    <source>
        <dbReference type="Proteomes" id="UP000199632"/>
    </source>
</evidence>
<evidence type="ECO:0000256" key="1">
    <source>
        <dbReference type="SAM" id="MobiDB-lite"/>
    </source>
</evidence>
<name>A0A1H3KDV9_9ACTN</name>
<dbReference type="EMBL" id="FNQB01000001">
    <property type="protein sequence ID" value="SDY50273.1"/>
    <property type="molecule type" value="Genomic_DNA"/>
</dbReference>
<evidence type="ECO:0000256" key="2">
    <source>
        <dbReference type="SAM" id="Phobius"/>
    </source>
</evidence>
<dbReference type="AlphaFoldDB" id="A0A1H3KDV9"/>
<sequence>MNPDDLRTALADLADEVRPVDLSDRARATSRQTARRQVAATATAVAVVLTAGGFAFAGQPGFDRRPVGPADERTGNPLTEGEVTAATVRVPVWQTAGCPAGDVRLSDPGPELARWGPVTLGDVDRDGTGDALVVLRCQVGENQVLALHRAPDGTVATLGQVVTDRPVVGGAFIAETQVGPPGLVEVIWRDGAVATAERQRRTYEWNGTGFSQTSGPKSFPPAAYDVRISAKPVRLVSNAAGDRAGDLELTVENAGTITLGAAKVTLETPVPMTVRSMIGAATDHPDLVQWADPPLRLEVTLKPLLPGDRTTVTMRLVYPRGMRPAGGILSMGATGDATPDDNQVSFVAR</sequence>
<feature type="compositionally biased region" description="Polar residues" evidence="1">
    <location>
        <begin position="340"/>
        <end position="349"/>
    </location>
</feature>
<protein>
    <submittedName>
        <fullName evidence="3">Uncharacterized protein</fullName>
    </submittedName>
</protein>
<evidence type="ECO:0000313" key="3">
    <source>
        <dbReference type="EMBL" id="SDY50273.1"/>
    </source>
</evidence>
<keyword evidence="4" id="KW-1185">Reference proteome</keyword>
<accession>A0A1H3KDV9</accession>
<dbReference type="STRING" id="137265.SAMN05421684_0088"/>
<dbReference type="RefSeq" id="WP_090785911.1">
    <property type="nucleotide sequence ID" value="NZ_BOND01000038.1"/>
</dbReference>